<gene>
    <name evidence="1" type="ORF">K8V32_09225</name>
</gene>
<dbReference type="RefSeq" id="WP_303906191.1">
    <property type="nucleotide sequence ID" value="NZ_DYXC01000098.1"/>
</dbReference>
<sequence>MMITTADTTLRIREFTRREKTCIRQDVKRFEKIGRDHHCNSLEDYVDFVRERIRFTDEGGITTKSLLLIRGLIAYFGDRLIRQTTMERVATTLQHTPGSLVRDPQTFQTVFIANLIFDHLIADDLWAPSLDEIMDELIDWNDGYLDTEDVQTDYAWDPNTGLREYLVA</sequence>
<dbReference type="EMBL" id="DYXC01000098">
    <property type="protein sequence ID" value="HJF14965.1"/>
    <property type="molecule type" value="Genomic_DNA"/>
</dbReference>
<protein>
    <submittedName>
        <fullName evidence="1">Uncharacterized protein</fullName>
    </submittedName>
</protein>
<dbReference type="AlphaFoldDB" id="A0A921FN93"/>
<comment type="caution">
    <text evidence="1">The sequence shown here is derived from an EMBL/GenBank/DDBJ whole genome shotgun (WGS) entry which is preliminary data.</text>
</comment>
<proteinExistence type="predicted"/>
<reference evidence="1" key="2">
    <citation type="submission" date="2021-09" db="EMBL/GenBank/DDBJ databases">
        <authorList>
            <person name="Gilroy R."/>
        </authorList>
    </citation>
    <scope>NUCLEOTIDE SEQUENCE</scope>
    <source>
        <strain evidence="1">ChiHjej13B12-14962</strain>
    </source>
</reference>
<evidence type="ECO:0000313" key="1">
    <source>
        <dbReference type="EMBL" id="HJF14965.1"/>
    </source>
</evidence>
<dbReference type="Proteomes" id="UP000703315">
    <property type="component" value="Unassembled WGS sequence"/>
</dbReference>
<accession>A0A921FN93</accession>
<organism evidence="1 2">
    <name type="scientific">Enteractinococcus helveticum</name>
    <dbReference type="NCBI Taxonomy" id="1837282"/>
    <lineage>
        <taxon>Bacteria</taxon>
        <taxon>Bacillati</taxon>
        <taxon>Actinomycetota</taxon>
        <taxon>Actinomycetes</taxon>
        <taxon>Micrococcales</taxon>
        <taxon>Micrococcaceae</taxon>
    </lineage>
</organism>
<evidence type="ECO:0000313" key="2">
    <source>
        <dbReference type="Proteomes" id="UP000703315"/>
    </source>
</evidence>
<reference evidence="1" key="1">
    <citation type="journal article" date="2021" name="PeerJ">
        <title>Extensive microbial diversity within the chicken gut microbiome revealed by metagenomics and culture.</title>
        <authorList>
            <person name="Gilroy R."/>
            <person name="Ravi A."/>
            <person name="Getino M."/>
            <person name="Pursley I."/>
            <person name="Horton D.L."/>
            <person name="Alikhan N.F."/>
            <person name="Baker D."/>
            <person name="Gharbi K."/>
            <person name="Hall N."/>
            <person name="Watson M."/>
            <person name="Adriaenssens E.M."/>
            <person name="Foster-Nyarko E."/>
            <person name="Jarju S."/>
            <person name="Secka A."/>
            <person name="Antonio M."/>
            <person name="Oren A."/>
            <person name="Chaudhuri R.R."/>
            <person name="La Ragione R."/>
            <person name="Hildebrand F."/>
            <person name="Pallen M.J."/>
        </authorList>
    </citation>
    <scope>NUCLEOTIDE SEQUENCE</scope>
    <source>
        <strain evidence="1">ChiHjej13B12-14962</strain>
    </source>
</reference>
<name>A0A921FN93_9MICC</name>